<comment type="caution">
    <text evidence="2">The sequence shown here is derived from an EMBL/GenBank/DDBJ whole genome shotgun (WGS) entry which is preliminary data.</text>
</comment>
<organism evidence="2 3">
    <name type="scientific">Paenibacillus profundus</name>
    <dbReference type="NCBI Taxonomy" id="1173085"/>
    <lineage>
        <taxon>Bacteria</taxon>
        <taxon>Bacillati</taxon>
        <taxon>Bacillota</taxon>
        <taxon>Bacilli</taxon>
        <taxon>Bacillales</taxon>
        <taxon>Paenibacillaceae</taxon>
        <taxon>Paenibacillus</taxon>
    </lineage>
</organism>
<name>A0ABS8YRK6_9BACL</name>
<proteinExistence type="predicted"/>
<keyword evidence="1" id="KW-0732">Signal</keyword>
<evidence type="ECO:0000256" key="1">
    <source>
        <dbReference type="SAM" id="SignalP"/>
    </source>
</evidence>
<sequence length="473" mass="54432">MLLVLLFIPISSSADASGFDVQKHYLDIAYSFNDEGYTFKAKTTTVDYTTGRMATKEEVIPELAEWTKPGHFYELRTDIEKKPGTYLMYGVLYERDKPDTERVLFSYQFQTHEFRVIKHLKSGEGTWLQPFISQGVYEIVHQDGSAAIYSLATGKYINKAVGTVSAYRGEFLYLPTVQYGDLLFYDNNQKSYIHLKSDGKLIKLERPSPTDENVQYSRKVGKSTYRRYKKGSEVRVELVAPSGKVTVLNTVNLNIRNSWQWTYEMFSPQGKYVTTYKILSKESSRLEVFDTDTGKKINSMVFQTRARFSDSYLYWRRTGSDHIVQSAMSADYYFNLKNGVYVRESNSGTSSNWTYSSFPDSLMVEEDPIAIKYKDQFVQYTGQGTFVSKNSQEYVPVRALMKTLSGTLTSKNGVTTLSFNQKKLALDKSKIITWDSQTYYPLRDITKAFGLQMKFRNSRANYVANGYPEIEIY</sequence>
<dbReference type="RefSeq" id="WP_233699007.1">
    <property type="nucleotide sequence ID" value="NZ_JAJNBZ010000038.1"/>
</dbReference>
<feature type="chain" id="PRO_5046978064" evidence="1">
    <location>
        <begin position="17"/>
        <end position="473"/>
    </location>
</feature>
<reference evidence="2 3" key="1">
    <citation type="submission" date="2021-11" db="EMBL/GenBank/DDBJ databases">
        <title>Draft genome sequence of Paenibacillus profundus YoMME, a new Gram-positive bacteria with exoelectrogenic properties.</title>
        <authorList>
            <person name="Hubenova Y."/>
            <person name="Hubenova E."/>
            <person name="Manasiev Y."/>
            <person name="Peykov S."/>
            <person name="Mitov M."/>
        </authorList>
    </citation>
    <scope>NUCLEOTIDE SEQUENCE [LARGE SCALE GENOMIC DNA]</scope>
    <source>
        <strain evidence="2 3">YoMME</strain>
    </source>
</reference>
<accession>A0ABS8YRK6</accession>
<keyword evidence="3" id="KW-1185">Reference proteome</keyword>
<gene>
    <name evidence="2" type="ORF">LQV63_27335</name>
</gene>
<feature type="signal peptide" evidence="1">
    <location>
        <begin position="1"/>
        <end position="16"/>
    </location>
</feature>
<dbReference type="EMBL" id="JAJNBZ010000038">
    <property type="protein sequence ID" value="MCE5172980.1"/>
    <property type="molecule type" value="Genomic_DNA"/>
</dbReference>
<dbReference type="Proteomes" id="UP001199916">
    <property type="component" value="Unassembled WGS sequence"/>
</dbReference>
<protein>
    <submittedName>
        <fullName evidence="2">Copper amine oxidase N-terminal domain-containing protein</fullName>
    </submittedName>
</protein>
<evidence type="ECO:0000313" key="3">
    <source>
        <dbReference type="Proteomes" id="UP001199916"/>
    </source>
</evidence>
<evidence type="ECO:0000313" key="2">
    <source>
        <dbReference type="EMBL" id="MCE5172980.1"/>
    </source>
</evidence>